<accession>A0AA97FFL1</accession>
<dbReference type="CDD" id="cd04301">
    <property type="entry name" value="NAT_SF"/>
    <property type="match status" value="1"/>
</dbReference>
<keyword evidence="1 4" id="KW-0808">Transferase</keyword>
<feature type="domain" description="N-acetyltransferase" evidence="3">
    <location>
        <begin position="5"/>
        <end position="136"/>
    </location>
</feature>
<dbReference type="InterPro" id="IPR016181">
    <property type="entry name" value="Acyl_CoA_acyltransferase"/>
</dbReference>
<evidence type="ECO:0000256" key="1">
    <source>
        <dbReference type="ARBA" id="ARBA00022679"/>
    </source>
</evidence>
<dbReference type="PROSITE" id="PS51186">
    <property type="entry name" value="GNAT"/>
    <property type="match status" value="1"/>
</dbReference>
<keyword evidence="5" id="KW-1185">Reference proteome</keyword>
<dbReference type="Gene3D" id="3.40.630.30">
    <property type="match status" value="1"/>
</dbReference>
<dbReference type="InterPro" id="IPR000182">
    <property type="entry name" value="GNAT_dom"/>
</dbReference>
<dbReference type="GO" id="GO:0005737">
    <property type="term" value="C:cytoplasm"/>
    <property type="evidence" value="ECO:0007669"/>
    <property type="project" value="TreeGrafter"/>
</dbReference>
<protein>
    <submittedName>
        <fullName evidence="4">GNAT family N-acetyltransferase</fullName>
        <ecNumber evidence="4">2.3.1.-</ecNumber>
    </submittedName>
</protein>
<dbReference type="Proteomes" id="UP001305498">
    <property type="component" value="Chromosome"/>
</dbReference>
<dbReference type="PANTHER" id="PTHR43626:SF4">
    <property type="entry name" value="GCN5-RELATED N-ACETYLTRANSFERASE 2, CHLOROPLASTIC"/>
    <property type="match status" value="1"/>
</dbReference>
<dbReference type="Pfam" id="PF00583">
    <property type="entry name" value="Acetyltransf_1"/>
    <property type="match status" value="1"/>
</dbReference>
<gene>
    <name evidence="4" type="ORF">N8K70_08730</name>
</gene>
<dbReference type="RefSeq" id="WP_317137960.1">
    <property type="nucleotide sequence ID" value="NZ_CP118157.1"/>
</dbReference>
<dbReference type="InterPro" id="IPR045039">
    <property type="entry name" value="NSI-like"/>
</dbReference>
<proteinExistence type="predicted"/>
<dbReference type="GO" id="GO:0008080">
    <property type="term" value="F:N-acetyltransferase activity"/>
    <property type="evidence" value="ECO:0007669"/>
    <property type="project" value="InterPro"/>
</dbReference>
<dbReference type="KEGG" id="mbet:N8K70_08730"/>
<dbReference type="EMBL" id="CP118157">
    <property type="protein sequence ID" value="WOF21484.1"/>
    <property type="molecule type" value="Genomic_DNA"/>
</dbReference>
<sequence length="136" mass="15028">MAIPISYDVRGTATDEEIEALHAVAFAHVPEDTPWNERLLARSLTWVTARRDGELIGFVHVAGDGGRHAFLLDTCVHPAAQGRGVGRRLVAEAVAEATLQGAEWMHVDYEPQLARFYEDACGMRSTSAALLRLRRF</sequence>
<reference evidence="4 5" key="1">
    <citation type="submission" date="2023-02" db="EMBL/GenBank/DDBJ databases">
        <title>Microbacterium betulae sp. nov., isolated from birch wood.</title>
        <authorList>
            <person name="Pasciak M."/>
            <person name="Pawlik K.J."/>
            <person name="Martynowski D."/>
            <person name="Laczmanski L."/>
            <person name="Ciekot J."/>
            <person name="Szponar B."/>
            <person name="Wojcik-Fatla A."/>
            <person name="Mackiewicz B."/>
            <person name="Farian E."/>
            <person name="Cholewa G."/>
            <person name="Cholewa A."/>
            <person name="Dutkiewicz J."/>
        </authorList>
    </citation>
    <scope>NUCLEOTIDE SEQUENCE [LARGE SCALE GENOMIC DNA]</scope>
    <source>
        <strain evidence="4 5">AB</strain>
    </source>
</reference>
<keyword evidence="2 4" id="KW-0012">Acyltransferase</keyword>
<dbReference type="SUPFAM" id="SSF55729">
    <property type="entry name" value="Acyl-CoA N-acyltransferases (Nat)"/>
    <property type="match status" value="1"/>
</dbReference>
<name>A0AA97FFL1_9MICO</name>
<evidence type="ECO:0000256" key="2">
    <source>
        <dbReference type="ARBA" id="ARBA00023315"/>
    </source>
</evidence>
<organism evidence="4 5">
    <name type="scientific">Microbacterium betulae</name>
    <dbReference type="NCBI Taxonomy" id="2981139"/>
    <lineage>
        <taxon>Bacteria</taxon>
        <taxon>Bacillati</taxon>
        <taxon>Actinomycetota</taxon>
        <taxon>Actinomycetes</taxon>
        <taxon>Micrococcales</taxon>
        <taxon>Microbacteriaceae</taxon>
        <taxon>Microbacterium</taxon>
    </lineage>
</organism>
<evidence type="ECO:0000313" key="4">
    <source>
        <dbReference type="EMBL" id="WOF21484.1"/>
    </source>
</evidence>
<evidence type="ECO:0000259" key="3">
    <source>
        <dbReference type="PROSITE" id="PS51186"/>
    </source>
</evidence>
<dbReference type="PANTHER" id="PTHR43626">
    <property type="entry name" value="ACYL-COA N-ACYLTRANSFERASE"/>
    <property type="match status" value="1"/>
</dbReference>
<dbReference type="AlphaFoldDB" id="A0AA97FFL1"/>
<evidence type="ECO:0000313" key="5">
    <source>
        <dbReference type="Proteomes" id="UP001305498"/>
    </source>
</evidence>
<dbReference type="EC" id="2.3.1.-" evidence="4"/>